<keyword evidence="6" id="KW-0808">Transferase</keyword>
<feature type="region of interest" description="Disordered" evidence="12">
    <location>
        <begin position="409"/>
        <end position="434"/>
    </location>
</feature>
<evidence type="ECO:0000256" key="10">
    <source>
        <dbReference type="ARBA" id="ARBA00023136"/>
    </source>
</evidence>
<comment type="catalytic activity">
    <reaction evidence="11">
        <text>an alpha-D-Man-(1-&gt;3)-[alpha-D-Man-(1-&gt;6)]-beta-D-Man-(1-&gt;4)-beta-D-GlcNAc-(1-&gt;4)-alpha-D-GlcNAc-diphospho-di-trans,poly-cis-dolichol + 2 GDP-alpha-D-mannose = an alpha-D-Man-(1-&gt;2)-alpha-D-Man-(1-&gt;2)-alpha-D-Man-(1-&gt;3)-[alpha-D-Man-(1-&gt;6)]-beta-D-Man-(1-&gt;4)-beta-D-GlcNAc-(1-&gt;4)-alpha-D-GlcNAc-diphospho-di-trans,poly-cis-dolichol + 2 GDP + 2 H(+)</text>
        <dbReference type="Rhea" id="RHEA:29523"/>
        <dbReference type="Rhea" id="RHEA-COMP:19515"/>
        <dbReference type="Rhea" id="RHEA-COMP:19516"/>
        <dbReference type="ChEBI" id="CHEBI:15378"/>
        <dbReference type="ChEBI" id="CHEBI:57527"/>
        <dbReference type="ChEBI" id="CHEBI:58189"/>
        <dbReference type="ChEBI" id="CHEBI:132511"/>
        <dbReference type="ChEBI" id="CHEBI:132515"/>
        <dbReference type="EC" id="2.4.1.131"/>
    </reaction>
    <physiologicalReaction direction="left-to-right" evidence="11">
        <dbReference type="Rhea" id="RHEA:29524"/>
    </physiologicalReaction>
</comment>
<keyword evidence="10" id="KW-0472">Membrane</keyword>
<dbReference type="GO" id="GO:0005789">
    <property type="term" value="C:endoplasmic reticulum membrane"/>
    <property type="evidence" value="ECO:0007669"/>
    <property type="project" value="UniProtKB-SubCell"/>
</dbReference>
<evidence type="ECO:0000256" key="6">
    <source>
        <dbReference type="ARBA" id="ARBA00022679"/>
    </source>
</evidence>
<evidence type="ECO:0000256" key="2">
    <source>
        <dbReference type="ARBA" id="ARBA00004922"/>
    </source>
</evidence>
<dbReference type="Proteomes" id="UP001054889">
    <property type="component" value="Unassembled WGS sequence"/>
</dbReference>
<comment type="caution">
    <text evidence="16">The sequence shown here is derived from an EMBL/GenBank/DDBJ whole genome shotgun (WGS) entry which is preliminary data.</text>
</comment>
<reference evidence="16" key="2">
    <citation type="submission" date="2021-12" db="EMBL/GenBank/DDBJ databases">
        <title>Resequencing data analysis of finger millet.</title>
        <authorList>
            <person name="Hatakeyama M."/>
            <person name="Aluri S."/>
            <person name="Balachadran M.T."/>
            <person name="Sivarajan S.R."/>
            <person name="Poveda L."/>
            <person name="Shimizu-Inatsugi R."/>
            <person name="Schlapbach R."/>
            <person name="Sreeman S.M."/>
            <person name="Shimizu K.K."/>
        </authorList>
    </citation>
    <scope>NUCLEOTIDE SEQUENCE</scope>
</reference>
<evidence type="ECO:0000256" key="4">
    <source>
        <dbReference type="ARBA" id="ARBA00022018"/>
    </source>
</evidence>
<dbReference type="InterPro" id="IPR031814">
    <property type="entry name" value="ALG11_N"/>
</dbReference>
<evidence type="ECO:0000256" key="7">
    <source>
        <dbReference type="ARBA" id="ARBA00022692"/>
    </source>
</evidence>
<sequence length="452" mass="50109">MAICLLVVFSALLVRRLLRLRRQPAAAAGFFHPYTNDGGGGERVLWCAVRAVQELCPDLPCAVFTGDADASPEGLVARALNRFGVQLLRPPQKLLVNKQMRPLERPVTPPIFISVAQFRPEKAHGLQLEAFALALQRLDPSFPKPKLQFVGSCRNKEDLERLHKLKDRSSELHIDELVEFHKDISYRDLVQLLGGAIAGLHSMTDEHFGISVVEYMAAGAIPIAHKSAGPMMDIVLDEDGHQTGFLASEVEEYTEAIIKVLGMPEPERQEMAAAARKRAQRFSEQRFHEDFTEAVRPILSARKLDKPTVHADSGYFQPLVLNSAARITVNRPDDQVSARFSFQLPAAAERRRAELLPLPPHLGDVLLGVLRLAVAPPLDLGRALVYPVVFQSSLLAWPCRARAPATCRPAVAPQEEGASNAQKTEEKEQRRLCKQSGWQRLNDSLNSGFGEE</sequence>
<dbReference type="Pfam" id="PF15924">
    <property type="entry name" value="ALG11_N"/>
    <property type="match status" value="1"/>
</dbReference>
<gene>
    <name evidence="16" type="primary">gb24071</name>
    <name evidence="16" type="ORF">PR202_gb24071</name>
</gene>
<feature type="domain" description="ALG11 mannosyltransferase N-terminal" evidence="15">
    <location>
        <begin position="27"/>
        <end position="95"/>
    </location>
</feature>
<evidence type="ECO:0000256" key="8">
    <source>
        <dbReference type="ARBA" id="ARBA00022824"/>
    </source>
</evidence>
<dbReference type="EMBL" id="BQKI01000088">
    <property type="protein sequence ID" value="GJN35316.1"/>
    <property type="molecule type" value="Genomic_DNA"/>
</dbReference>
<evidence type="ECO:0000313" key="16">
    <source>
        <dbReference type="EMBL" id="GJN35316.1"/>
    </source>
</evidence>
<organism evidence="16 17">
    <name type="scientific">Eleusine coracana subsp. coracana</name>
    <dbReference type="NCBI Taxonomy" id="191504"/>
    <lineage>
        <taxon>Eukaryota</taxon>
        <taxon>Viridiplantae</taxon>
        <taxon>Streptophyta</taxon>
        <taxon>Embryophyta</taxon>
        <taxon>Tracheophyta</taxon>
        <taxon>Spermatophyta</taxon>
        <taxon>Magnoliopsida</taxon>
        <taxon>Liliopsida</taxon>
        <taxon>Poales</taxon>
        <taxon>Poaceae</taxon>
        <taxon>PACMAD clade</taxon>
        <taxon>Chloridoideae</taxon>
        <taxon>Cynodonteae</taxon>
        <taxon>Eleusininae</taxon>
        <taxon>Eleusine</taxon>
    </lineage>
</organism>
<keyword evidence="9" id="KW-1133">Transmembrane helix</keyword>
<dbReference type="EC" id="2.4.1.131" evidence="3"/>
<comment type="pathway">
    <text evidence="2">Protein modification; protein glycosylation.</text>
</comment>
<keyword evidence="8" id="KW-0256">Endoplasmic reticulum</keyword>
<name>A0AAV5FKK6_ELECO</name>
<evidence type="ECO:0000256" key="9">
    <source>
        <dbReference type="ARBA" id="ARBA00022989"/>
    </source>
</evidence>
<dbReference type="FunFam" id="3.40.50.2000:FF:000156">
    <property type="entry name" value="GDP-Man:Man(3)GlcNAc(2)-PP-Dol alpha-1,2-mannosyltransferase"/>
    <property type="match status" value="1"/>
</dbReference>
<reference evidence="16" key="1">
    <citation type="journal article" date="2018" name="DNA Res.">
        <title>Multiple hybrid de novo genome assembly of finger millet, an orphan allotetraploid crop.</title>
        <authorList>
            <person name="Hatakeyama M."/>
            <person name="Aluri S."/>
            <person name="Balachadran M.T."/>
            <person name="Sivarajan S.R."/>
            <person name="Patrignani A."/>
            <person name="Gruter S."/>
            <person name="Poveda L."/>
            <person name="Shimizu-Inatsugi R."/>
            <person name="Baeten J."/>
            <person name="Francoijs K.J."/>
            <person name="Nataraja K.N."/>
            <person name="Reddy Y.A.N."/>
            <person name="Phadnis S."/>
            <person name="Ravikumar R.L."/>
            <person name="Schlapbach R."/>
            <person name="Sreeman S.M."/>
            <person name="Shimizu K.K."/>
        </authorList>
    </citation>
    <scope>NUCLEOTIDE SEQUENCE</scope>
</reference>
<evidence type="ECO:0000256" key="12">
    <source>
        <dbReference type="SAM" id="MobiDB-lite"/>
    </source>
</evidence>
<keyword evidence="5" id="KW-0328">Glycosyltransferase</keyword>
<comment type="subcellular location">
    <subcellularLocation>
        <location evidence="1">Endoplasmic reticulum membrane</location>
        <topology evidence="1">Single-pass membrane protein</topology>
    </subcellularLocation>
</comment>
<feature type="chain" id="PRO_5043752915" description="GDP-Man:Man(3)GlcNAc(2)-PP-Dol alpha-1,2-mannosyltransferase" evidence="13">
    <location>
        <begin position="20"/>
        <end position="452"/>
    </location>
</feature>
<evidence type="ECO:0000256" key="11">
    <source>
        <dbReference type="ARBA" id="ARBA00045065"/>
    </source>
</evidence>
<dbReference type="GO" id="GO:0006487">
    <property type="term" value="P:protein N-linked glycosylation"/>
    <property type="evidence" value="ECO:0007669"/>
    <property type="project" value="TreeGrafter"/>
</dbReference>
<dbReference type="InterPro" id="IPR001296">
    <property type="entry name" value="Glyco_trans_1"/>
</dbReference>
<evidence type="ECO:0000256" key="1">
    <source>
        <dbReference type="ARBA" id="ARBA00004389"/>
    </source>
</evidence>
<dbReference type="AlphaFoldDB" id="A0AAV5FKK6"/>
<keyword evidence="13" id="KW-0732">Signal</keyword>
<dbReference type="InterPro" id="IPR038013">
    <property type="entry name" value="ALG11"/>
</dbReference>
<protein>
    <recommendedName>
        <fullName evidence="4">GDP-Man:Man(3)GlcNAc(2)-PP-Dol alpha-1,2-mannosyltransferase</fullName>
        <ecNumber evidence="3">2.4.1.131</ecNumber>
    </recommendedName>
</protein>
<dbReference type="PANTHER" id="PTHR45919">
    <property type="entry name" value="GDP-MAN:MAN(3)GLCNAC(2)-PP-DOL ALPHA-1,2-MANNOSYLTRANSFERASE"/>
    <property type="match status" value="1"/>
</dbReference>
<evidence type="ECO:0000259" key="15">
    <source>
        <dbReference type="Pfam" id="PF15924"/>
    </source>
</evidence>
<proteinExistence type="predicted"/>
<evidence type="ECO:0000256" key="13">
    <source>
        <dbReference type="SAM" id="SignalP"/>
    </source>
</evidence>
<keyword evidence="17" id="KW-1185">Reference proteome</keyword>
<dbReference type="Gene3D" id="3.40.50.2000">
    <property type="entry name" value="Glycogen Phosphorylase B"/>
    <property type="match status" value="1"/>
</dbReference>
<dbReference type="SUPFAM" id="SSF53756">
    <property type="entry name" value="UDP-Glycosyltransferase/glycogen phosphorylase"/>
    <property type="match status" value="1"/>
</dbReference>
<accession>A0AAV5FKK6</accession>
<evidence type="ECO:0000256" key="3">
    <source>
        <dbReference type="ARBA" id="ARBA00012645"/>
    </source>
</evidence>
<evidence type="ECO:0000259" key="14">
    <source>
        <dbReference type="Pfam" id="PF00534"/>
    </source>
</evidence>
<evidence type="ECO:0000313" key="17">
    <source>
        <dbReference type="Proteomes" id="UP001054889"/>
    </source>
</evidence>
<feature type="signal peptide" evidence="13">
    <location>
        <begin position="1"/>
        <end position="19"/>
    </location>
</feature>
<dbReference type="Pfam" id="PF00534">
    <property type="entry name" value="Glycos_transf_1"/>
    <property type="match status" value="1"/>
</dbReference>
<dbReference type="PANTHER" id="PTHR45919:SF1">
    <property type="entry name" value="GDP-MAN:MAN(3)GLCNAC(2)-PP-DOL ALPHA-1,2-MANNOSYLTRANSFERASE"/>
    <property type="match status" value="1"/>
</dbReference>
<dbReference type="GO" id="GO:0004377">
    <property type="term" value="F:GDP-Man:Man(3)GlcNAc(2)-PP-Dol alpha-1,2-mannosyltransferase activity"/>
    <property type="evidence" value="ECO:0007669"/>
    <property type="project" value="UniProtKB-EC"/>
</dbReference>
<feature type="domain" description="Glycosyl transferase family 1" evidence="14">
    <location>
        <begin position="98"/>
        <end position="278"/>
    </location>
</feature>
<evidence type="ECO:0000256" key="5">
    <source>
        <dbReference type="ARBA" id="ARBA00022676"/>
    </source>
</evidence>
<keyword evidence="7" id="KW-0812">Transmembrane</keyword>